<name>G9XMX5_DESHA</name>
<dbReference type="HOGENOM" id="CLU_3176888_0_0_9"/>
<comment type="caution">
    <text evidence="1">The sequence shown here is derived from an EMBL/GenBank/DDBJ whole genome shotgun (WGS) entry which is preliminary data.</text>
</comment>
<protein>
    <submittedName>
        <fullName evidence="1">Uncharacterized protein</fullName>
    </submittedName>
</protein>
<feature type="non-terminal residue" evidence="1">
    <location>
        <position position="1"/>
    </location>
</feature>
<dbReference type="AlphaFoldDB" id="G9XMX5"/>
<gene>
    <name evidence="1" type="ORF">HMPREF0322_02314</name>
</gene>
<sequence>KQNPWAALQVFACRLCGMSRDPSCFFRLADAAGGGRVGGPKGARKQ</sequence>
<accession>G9XMX5</accession>
<reference evidence="1 2" key="1">
    <citation type="submission" date="2011-08" db="EMBL/GenBank/DDBJ databases">
        <authorList>
            <person name="Weinstock G."/>
            <person name="Sodergren E."/>
            <person name="Clifton S."/>
            <person name="Fulton L."/>
            <person name="Fulton B."/>
            <person name="Courtney L."/>
            <person name="Fronick C."/>
            <person name="Harrison M."/>
            <person name="Strong C."/>
            <person name="Farmer C."/>
            <person name="Delahaunty K."/>
            <person name="Markovic C."/>
            <person name="Hall O."/>
            <person name="Minx P."/>
            <person name="Tomlinson C."/>
            <person name="Mitreva M."/>
            <person name="Hou S."/>
            <person name="Chen J."/>
            <person name="Wollam A."/>
            <person name="Pepin K.H."/>
            <person name="Johnson M."/>
            <person name="Bhonagiri V."/>
            <person name="Zhang X."/>
            <person name="Suruliraj S."/>
            <person name="Warren W."/>
            <person name="Chinwalla A."/>
            <person name="Mardis E.R."/>
            <person name="Wilson R.K."/>
        </authorList>
    </citation>
    <scope>NUCLEOTIDE SEQUENCE [LARGE SCALE GENOMIC DNA]</scope>
    <source>
        <strain evidence="1 2">DP7</strain>
    </source>
</reference>
<evidence type="ECO:0000313" key="1">
    <source>
        <dbReference type="EMBL" id="EHL07028.1"/>
    </source>
</evidence>
<proteinExistence type="predicted"/>
<dbReference type="EMBL" id="AFZX01000057">
    <property type="protein sequence ID" value="EHL07028.1"/>
    <property type="molecule type" value="Genomic_DNA"/>
</dbReference>
<organism evidence="1 2">
    <name type="scientific">Desulfitobacterium hafniense DP7</name>
    <dbReference type="NCBI Taxonomy" id="537010"/>
    <lineage>
        <taxon>Bacteria</taxon>
        <taxon>Bacillati</taxon>
        <taxon>Bacillota</taxon>
        <taxon>Clostridia</taxon>
        <taxon>Eubacteriales</taxon>
        <taxon>Desulfitobacteriaceae</taxon>
        <taxon>Desulfitobacterium</taxon>
    </lineage>
</organism>
<dbReference type="Proteomes" id="UP000004416">
    <property type="component" value="Unassembled WGS sequence"/>
</dbReference>
<evidence type="ECO:0000313" key="2">
    <source>
        <dbReference type="Proteomes" id="UP000004416"/>
    </source>
</evidence>